<evidence type="ECO:0000313" key="14">
    <source>
        <dbReference type="Proteomes" id="UP000034536"/>
    </source>
</evidence>
<keyword evidence="3" id="KW-0813">Transport</keyword>
<evidence type="ECO:0000256" key="10">
    <source>
        <dbReference type="ARBA" id="ARBA00023310"/>
    </source>
</evidence>
<organism evidence="13 14">
    <name type="scientific">Candidatus Roizmanbacteria bacterium GW2011_GWA2_35_8</name>
    <dbReference type="NCBI Taxonomy" id="1618479"/>
    <lineage>
        <taxon>Bacteria</taxon>
        <taxon>Candidatus Roizmaniibacteriota</taxon>
    </lineage>
</organism>
<dbReference type="PATRIC" id="fig|1618479.3.peg.499"/>
<dbReference type="PANTHER" id="PTHR15184:SF71">
    <property type="entry name" value="ATP SYNTHASE SUBUNIT BETA, MITOCHONDRIAL"/>
    <property type="match status" value="1"/>
</dbReference>
<dbReference type="SUPFAM" id="SSF47917">
    <property type="entry name" value="C-terminal domain of alpha and beta subunits of F1 ATP synthase"/>
    <property type="match status" value="1"/>
</dbReference>
<evidence type="ECO:0000256" key="7">
    <source>
        <dbReference type="ARBA" id="ARBA00023065"/>
    </source>
</evidence>
<dbReference type="PANTHER" id="PTHR15184">
    <property type="entry name" value="ATP SYNTHASE"/>
    <property type="match status" value="1"/>
</dbReference>
<dbReference type="InterPro" id="IPR000194">
    <property type="entry name" value="ATPase_F1/V1/A1_a/bsu_nucl-bd"/>
</dbReference>
<dbReference type="InterPro" id="IPR055190">
    <property type="entry name" value="ATP-synt_VA_C"/>
</dbReference>
<accession>A0A0G0DBY5</accession>
<evidence type="ECO:0000256" key="8">
    <source>
        <dbReference type="ARBA" id="ARBA00023136"/>
    </source>
</evidence>
<evidence type="ECO:0000259" key="11">
    <source>
        <dbReference type="Pfam" id="PF00006"/>
    </source>
</evidence>
<evidence type="ECO:0000256" key="4">
    <source>
        <dbReference type="ARBA" id="ARBA00022741"/>
    </source>
</evidence>
<evidence type="ECO:0000259" key="12">
    <source>
        <dbReference type="Pfam" id="PF22919"/>
    </source>
</evidence>
<keyword evidence="7" id="KW-0406">Ion transport</keyword>
<dbReference type="Proteomes" id="UP000034536">
    <property type="component" value="Unassembled WGS sequence"/>
</dbReference>
<evidence type="ECO:0000256" key="6">
    <source>
        <dbReference type="ARBA" id="ARBA00022967"/>
    </source>
</evidence>
<comment type="subcellular location">
    <subcellularLocation>
        <location evidence="1">Membrane</location>
    </subcellularLocation>
</comment>
<proteinExistence type="inferred from homology"/>
<keyword evidence="4" id="KW-0547">Nucleotide-binding</keyword>
<protein>
    <submittedName>
        <fullName evidence="13">ATP synthase subunit beta</fullName>
    </submittedName>
</protein>
<evidence type="ECO:0000256" key="9">
    <source>
        <dbReference type="ARBA" id="ARBA00023196"/>
    </source>
</evidence>
<dbReference type="Pfam" id="PF00006">
    <property type="entry name" value="ATP-synt_ab"/>
    <property type="match status" value="1"/>
</dbReference>
<evidence type="ECO:0000256" key="2">
    <source>
        <dbReference type="ARBA" id="ARBA00008936"/>
    </source>
</evidence>
<dbReference type="Gene3D" id="3.40.50.300">
    <property type="entry name" value="P-loop containing nucleotide triphosphate hydrolases"/>
    <property type="match status" value="1"/>
</dbReference>
<dbReference type="InterPro" id="IPR027417">
    <property type="entry name" value="P-loop_NTPase"/>
</dbReference>
<dbReference type="EMBL" id="LBQX01000032">
    <property type="protein sequence ID" value="KKP86126.1"/>
    <property type="molecule type" value="Genomic_DNA"/>
</dbReference>
<dbReference type="SUPFAM" id="SSF52540">
    <property type="entry name" value="P-loop containing nucleoside triphosphate hydrolases"/>
    <property type="match status" value="1"/>
</dbReference>
<feature type="domain" description="ATPase F1/V1/A1 complex alpha/beta subunit nucleotide-binding" evidence="11">
    <location>
        <begin position="129"/>
        <end position="344"/>
    </location>
</feature>
<dbReference type="Gene3D" id="1.10.1140.10">
    <property type="entry name" value="Bovine Mitochondrial F1-atpase, Atp Synthase Beta Chain, Chain D, domain 3"/>
    <property type="match status" value="1"/>
</dbReference>
<dbReference type="GO" id="GO:0045259">
    <property type="term" value="C:proton-transporting ATP synthase complex"/>
    <property type="evidence" value="ECO:0007669"/>
    <property type="project" value="UniProtKB-KW"/>
</dbReference>
<dbReference type="GO" id="GO:0046933">
    <property type="term" value="F:proton-transporting ATP synthase activity, rotational mechanism"/>
    <property type="evidence" value="ECO:0007669"/>
    <property type="project" value="TreeGrafter"/>
</dbReference>
<comment type="similarity">
    <text evidence="2">Belongs to the ATPase alpha/beta chains family.</text>
</comment>
<sequence length="453" mass="50260">MKTLGKIKSIRGNVVEMEFLEQQPEIHEMIVAVGDRSIKIENIMSSKRNLYYGLVYTGGEKIKRGEALVGTGKSFEIPVGETLLGRVIDIFGTPMDGKGEVKKDLLWPVFQSSPTLLKVIPSTSIQETGIKSIDFFSPILQGGKVGLFGGAGVGKTILLTEIIHNIVVLSQKKNTCVFTGVGERIREGQELYESLEKNKVLPQVASIYGQMGENSAIRFRTAFAGVTIAEYFRDISKKNVLFFIDNIFRFAQAGYELSTLTNAIPSEGGYQSTLISEMADFHERLVSTESGRLTTIETVFVPSDDMTDQAVQSIFPYLDSMVVLSRQVYQEGRFPSIDLLSSTSSGLSSEIVGKEHEQAVRGAQSILKKSVSLERIVSLVGESELSAEDQVIYKRAKIIKNYMTQNFFVAQSQTGKKGDYIPVAQTVKDMIEIIDGKYDDRKPEEFLYIGEIR</sequence>
<feature type="domain" description="ATP synthase A/B type C-terminal" evidence="12">
    <location>
        <begin position="349"/>
        <end position="412"/>
    </location>
</feature>
<dbReference type="Pfam" id="PF22919">
    <property type="entry name" value="ATP-synt_VA_C"/>
    <property type="match status" value="1"/>
</dbReference>
<keyword evidence="10" id="KW-0066">ATP synthesis</keyword>
<evidence type="ECO:0000313" key="13">
    <source>
        <dbReference type="EMBL" id="KKP86126.1"/>
    </source>
</evidence>
<comment type="caution">
    <text evidence="13">The sequence shown here is derived from an EMBL/GenBank/DDBJ whole genome shotgun (WGS) entry which is preliminary data.</text>
</comment>
<reference evidence="13 14" key="1">
    <citation type="journal article" date="2015" name="Nature">
        <title>rRNA introns, odd ribosomes, and small enigmatic genomes across a large radiation of phyla.</title>
        <authorList>
            <person name="Brown C.T."/>
            <person name="Hug L.A."/>
            <person name="Thomas B.C."/>
            <person name="Sharon I."/>
            <person name="Castelle C.J."/>
            <person name="Singh A."/>
            <person name="Wilkins M.J."/>
            <person name="Williams K.H."/>
            <person name="Banfield J.F."/>
        </authorList>
    </citation>
    <scope>NUCLEOTIDE SEQUENCE [LARGE SCALE GENOMIC DNA]</scope>
</reference>
<gene>
    <name evidence="13" type="ORF">UR89_C0032G0009</name>
</gene>
<keyword evidence="9" id="KW-0139">CF(1)</keyword>
<keyword evidence="6" id="KW-1278">Translocase</keyword>
<dbReference type="InterPro" id="IPR024034">
    <property type="entry name" value="ATPase_F1/V1_b/a_C"/>
</dbReference>
<dbReference type="AlphaFoldDB" id="A0A0G0DBY5"/>
<evidence type="ECO:0000256" key="1">
    <source>
        <dbReference type="ARBA" id="ARBA00004370"/>
    </source>
</evidence>
<dbReference type="GO" id="GO:0005524">
    <property type="term" value="F:ATP binding"/>
    <property type="evidence" value="ECO:0007669"/>
    <property type="project" value="UniProtKB-KW"/>
</dbReference>
<keyword evidence="8" id="KW-0472">Membrane</keyword>
<evidence type="ECO:0000256" key="3">
    <source>
        <dbReference type="ARBA" id="ARBA00022448"/>
    </source>
</evidence>
<dbReference type="InterPro" id="IPR050053">
    <property type="entry name" value="ATPase_alpha/beta_chains"/>
</dbReference>
<evidence type="ECO:0000256" key="5">
    <source>
        <dbReference type="ARBA" id="ARBA00022840"/>
    </source>
</evidence>
<keyword evidence="5" id="KW-0067">ATP-binding</keyword>
<name>A0A0G0DBY5_9BACT</name>